<keyword evidence="5" id="KW-1185">Reference proteome</keyword>
<dbReference type="SUPFAM" id="SSF46689">
    <property type="entry name" value="Homeodomain-like"/>
    <property type="match status" value="1"/>
</dbReference>
<organism evidence="4 5">
    <name type="scientific">Elysia marginata</name>
    <dbReference type="NCBI Taxonomy" id="1093978"/>
    <lineage>
        <taxon>Eukaryota</taxon>
        <taxon>Metazoa</taxon>
        <taxon>Spiralia</taxon>
        <taxon>Lophotrochozoa</taxon>
        <taxon>Mollusca</taxon>
        <taxon>Gastropoda</taxon>
        <taxon>Heterobranchia</taxon>
        <taxon>Euthyneura</taxon>
        <taxon>Panpulmonata</taxon>
        <taxon>Sacoglossa</taxon>
        <taxon>Placobranchoidea</taxon>
        <taxon>Plakobranchidae</taxon>
        <taxon>Elysia</taxon>
    </lineage>
</organism>
<proteinExistence type="predicted"/>
<dbReference type="PROSITE" id="PS51253">
    <property type="entry name" value="HTH_CENPB"/>
    <property type="match status" value="1"/>
</dbReference>
<name>A0AAV4FXP1_9GAST</name>
<evidence type="ECO:0000256" key="1">
    <source>
        <dbReference type="ARBA" id="ARBA00023125"/>
    </source>
</evidence>
<reference evidence="4 5" key="1">
    <citation type="journal article" date="2021" name="Elife">
        <title>Chloroplast acquisition without the gene transfer in kleptoplastic sea slugs, Plakobranchus ocellatus.</title>
        <authorList>
            <person name="Maeda T."/>
            <person name="Takahashi S."/>
            <person name="Yoshida T."/>
            <person name="Shimamura S."/>
            <person name="Takaki Y."/>
            <person name="Nagai Y."/>
            <person name="Toyoda A."/>
            <person name="Suzuki Y."/>
            <person name="Arimoto A."/>
            <person name="Ishii H."/>
            <person name="Satoh N."/>
            <person name="Nishiyama T."/>
            <person name="Hasebe M."/>
            <person name="Maruyama T."/>
            <person name="Minagawa J."/>
            <person name="Obokata J."/>
            <person name="Shigenobu S."/>
        </authorList>
    </citation>
    <scope>NUCLEOTIDE SEQUENCE [LARGE SCALE GENOMIC DNA]</scope>
</reference>
<dbReference type="InterPro" id="IPR009057">
    <property type="entry name" value="Homeodomain-like_sf"/>
</dbReference>
<dbReference type="InterPro" id="IPR007889">
    <property type="entry name" value="HTH_Psq"/>
</dbReference>
<accession>A0AAV4FXP1</accession>
<dbReference type="Proteomes" id="UP000762676">
    <property type="component" value="Unassembled WGS sequence"/>
</dbReference>
<keyword evidence="2" id="KW-0539">Nucleus</keyword>
<evidence type="ECO:0000313" key="4">
    <source>
        <dbReference type="EMBL" id="GFR77899.1"/>
    </source>
</evidence>
<gene>
    <name evidence="4" type="ORF">ElyMa_002249200</name>
</gene>
<evidence type="ECO:0000313" key="5">
    <source>
        <dbReference type="Proteomes" id="UP000762676"/>
    </source>
</evidence>
<feature type="domain" description="HTH CENPB-type" evidence="3">
    <location>
        <begin position="55"/>
        <end position="130"/>
    </location>
</feature>
<dbReference type="AlphaFoldDB" id="A0AAV4FXP1"/>
<dbReference type="Pfam" id="PF05225">
    <property type="entry name" value="HTH_psq"/>
    <property type="match status" value="1"/>
</dbReference>
<protein>
    <submittedName>
        <fullName evidence="4">Tigger transposable element-derived protein 1-like</fullName>
    </submittedName>
</protein>
<evidence type="ECO:0000256" key="2">
    <source>
        <dbReference type="ARBA" id="ARBA00023242"/>
    </source>
</evidence>
<dbReference type="GO" id="GO:0003677">
    <property type="term" value="F:DNA binding"/>
    <property type="evidence" value="ECO:0007669"/>
    <property type="project" value="UniProtKB-KW"/>
</dbReference>
<sequence>MAAASRRGSWSQQDLENAMRAINRGEGISVREAAKHFGISRRTLRNHVSIGSVVKRLGRKSLMPAEEEQMLVNPILRFANVGLPLTAKMIQSYVFEYFKKNYLEHPFTSNLAGEKWFRLFLNRHPELRYRKAQAMNPARAQKLNRFIVNDHYCPTASAFSVQVQPARPHRLSLQPAKVPLICQCIKSFDEWAEKPEEVFQPTKDAFGTHPLILAALLEHIYDHHLQQDALQQILKGASNVLKRQLGRFLDGDLANPTEDMLIKSAGLVLHLTISVQSDI</sequence>
<comment type="caution">
    <text evidence="4">The sequence shown here is derived from an EMBL/GenBank/DDBJ whole genome shotgun (WGS) entry which is preliminary data.</text>
</comment>
<evidence type="ECO:0000259" key="3">
    <source>
        <dbReference type="PROSITE" id="PS51253"/>
    </source>
</evidence>
<keyword evidence="1" id="KW-0238">DNA-binding</keyword>
<dbReference type="Gene3D" id="1.10.10.60">
    <property type="entry name" value="Homeodomain-like"/>
    <property type="match status" value="1"/>
</dbReference>
<dbReference type="EMBL" id="BMAT01004668">
    <property type="protein sequence ID" value="GFR77899.1"/>
    <property type="molecule type" value="Genomic_DNA"/>
</dbReference>
<dbReference type="InterPro" id="IPR006600">
    <property type="entry name" value="HTH_CenpB_DNA-bd_dom"/>
</dbReference>